<dbReference type="InterPro" id="IPR025101">
    <property type="entry name" value="DUF4012"/>
</dbReference>
<reference evidence="1 2" key="1">
    <citation type="submission" date="2019-10" db="EMBL/GenBank/DDBJ databases">
        <title>Dictyobacter vulcani sp. nov., within the class Ktedonobacteria, isolated from soil of volcanic Mt. Zao.</title>
        <authorList>
            <person name="Zheng Y."/>
            <person name="Wang C.M."/>
            <person name="Sakai Y."/>
            <person name="Abe K."/>
            <person name="Yokota A."/>
            <person name="Yabe S."/>
        </authorList>
    </citation>
    <scope>NUCLEOTIDE SEQUENCE [LARGE SCALE GENOMIC DNA]</scope>
    <source>
        <strain evidence="1 2">W12</strain>
    </source>
</reference>
<evidence type="ECO:0000313" key="2">
    <source>
        <dbReference type="Proteomes" id="UP000326912"/>
    </source>
</evidence>
<accession>A0A5J4KPH5</accession>
<dbReference type="EMBL" id="BKZW01000001">
    <property type="protein sequence ID" value="GER89513.1"/>
    <property type="molecule type" value="Genomic_DNA"/>
</dbReference>
<gene>
    <name evidence="1" type="ORF">KDW_36750</name>
</gene>
<dbReference type="Proteomes" id="UP000326912">
    <property type="component" value="Unassembled WGS sequence"/>
</dbReference>
<dbReference type="AlphaFoldDB" id="A0A5J4KPH5"/>
<proteinExistence type="predicted"/>
<organism evidence="1 2">
    <name type="scientific">Dictyobacter vulcani</name>
    <dbReference type="NCBI Taxonomy" id="2607529"/>
    <lineage>
        <taxon>Bacteria</taxon>
        <taxon>Bacillati</taxon>
        <taxon>Chloroflexota</taxon>
        <taxon>Ktedonobacteria</taxon>
        <taxon>Ktedonobacterales</taxon>
        <taxon>Dictyobacteraceae</taxon>
        <taxon>Dictyobacter</taxon>
    </lineage>
</organism>
<dbReference type="Pfam" id="PF13196">
    <property type="entry name" value="DUF4012"/>
    <property type="match status" value="1"/>
</dbReference>
<sequence>MLVFALLIPFTISLFEAINGIILYNQVEGGLTHMRAIATIFQGGTRDDYSRYFDVNKLRQAQTEMDAAHSSFVDLSDELDHDGSISLAGSLLPNQLTSLRKIGHIAVDGTAAGQHVIKTALILAPKLGPALKKSHDPNHPYLDQDSYNQVIDLVTTIIPLMHDMNHYSQGLSLTGLPLSGSQSQMISDILPQLPAVDNALSQVPQYKDAIAWLLGIGGVRTALLEPMDTAELRSTGGFTGQFGELTFTGGHMAPLAMKNLGAYEEDHSHLSGGSGPIDRNLFDNRVVGQVAPGLYRNWWPFDNFGIRDANVSADFPTSAKIILDRYRFEFQKNANGLILFTPQLIQQTLQVTGPIVIPLYNETVTAQNLNAKLHFYQLDNAGIGKEKILEHQPDGELARKLFTQRVTQQLMLSVIHLPLGKLVPMANQMLQAMKTKDLQIYFDNSQLEGLIKKYGSTAKMDRSNAYDGVFVVQSNDSGSKASQYVTTSIQDKITVDAQGNATHSMLMTLSYHQKGSVYGQDTYRDYVRVYVPENSTLVSGTGFSQPQVHCSDPYCQAPDVYNDGSLLCTPPVTIGTTIPYNDNLPAADYTLNEIGGPTNNTTSDEPGKGMFAGWVTVPNNCVMKVSLSWSVPSLGSHAYQMLLQAQGGLDVNENIAISDAACPGNSDLHYVKTIHGQNTMFSIQKKGVNCTLQNKPVW</sequence>
<name>A0A5J4KPH5_9CHLR</name>
<protein>
    <submittedName>
        <fullName evidence="1">Uncharacterized protein</fullName>
    </submittedName>
</protein>
<comment type="caution">
    <text evidence="1">The sequence shown here is derived from an EMBL/GenBank/DDBJ whole genome shotgun (WGS) entry which is preliminary data.</text>
</comment>
<keyword evidence="2" id="KW-1185">Reference proteome</keyword>
<evidence type="ECO:0000313" key="1">
    <source>
        <dbReference type="EMBL" id="GER89513.1"/>
    </source>
</evidence>